<reference evidence="2 3" key="1">
    <citation type="submission" date="2023-07" db="EMBL/GenBank/DDBJ databases">
        <title>Sequencing the genomes of 1000 actinobacteria strains.</title>
        <authorList>
            <person name="Klenk H.-P."/>
        </authorList>
    </citation>
    <scope>NUCLEOTIDE SEQUENCE [LARGE SCALE GENOMIC DNA]</scope>
    <source>
        <strain evidence="2 3">DSM 44388</strain>
    </source>
</reference>
<dbReference type="Proteomes" id="UP001235712">
    <property type="component" value="Unassembled WGS sequence"/>
</dbReference>
<keyword evidence="3" id="KW-1185">Reference proteome</keyword>
<dbReference type="EMBL" id="JAUSQZ010000001">
    <property type="protein sequence ID" value="MDP9826694.1"/>
    <property type="molecule type" value="Genomic_DNA"/>
</dbReference>
<comment type="caution">
    <text evidence="2">The sequence shown here is derived from an EMBL/GenBank/DDBJ whole genome shotgun (WGS) entry which is preliminary data.</text>
</comment>
<feature type="chain" id="PRO_5045959655" description="Ig-like domain-containing protein" evidence="1">
    <location>
        <begin position="27"/>
        <end position="212"/>
    </location>
</feature>
<keyword evidence="1" id="KW-0732">Signal</keyword>
<name>A0ABT9P2S4_9ACTN</name>
<evidence type="ECO:0000256" key="1">
    <source>
        <dbReference type="SAM" id="SignalP"/>
    </source>
</evidence>
<evidence type="ECO:0000313" key="2">
    <source>
        <dbReference type="EMBL" id="MDP9826694.1"/>
    </source>
</evidence>
<feature type="signal peptide" evidence="1">
    <location>
        <begin position="1"/>
        <end position="26"/>
    </location>
</feature>
<evidence type="ECO:0000313" key="3">
    <source>
        <dbReference type="Proteomes" id="UP001235712"/>
    </source>
</evidence>
<proteinExistence type="predicted"/>
<dbReference type="PROSITE" id="PS51257">
    <property type="entry name" value="PROKAR_LIPOPROTEIN"/>
    <property type="match status" value="1"/>
</dbReference>
<evidence type="ECO:0008006" key="4">
    <source>
        <dbReference type="Google" id="ProtNLM"/>
    </source>
</evidence>
<protein>
    <recommendedName>
        <fullName evidence="4">Ig-like domain-containing protein</fullName>
    </recommendedName>
</protein>
<dbReference type="RefSeq" id="WP_307241765.1">
    <property type="nucleotide sequence ID" value="NZ_JAUSQZ010000001.1"/>
</dbReference>
<accession>A0ABT9P2S4</accession>
<gene>
    <name evidence="2" type="ORF">J2S57_002443</name>
</gene>
<organism evidence="2 3">
    <name type="scientific">Kineosporia succinea</name>
    <dbReference type="NCBI Taxonomy" id="84632"/>
    <lineage>
        <taxon>Bacteria</taxon>
        <taxon>Bacillati</taxon>
        <taxon>Actinomycetota</taxon>
        <taxon>Actinomycetes</taxon>
        <taxon>Kineosporiales</taxon>
        <taxon>Kineosporiaceae</taxon>
        <taxon>Kineosporia</taxon>
    </lineage>
</organism>
<sequence length="212" mass="22444">MRRTLAGLAAAVVPLAILLSAPSASAASCAVTPGSATLYERSKNVTFDVPSAKYWTVAITDINLSVYRVEGKADAVATFTPSRFVNRDAGLYTVKVQRQNGSTIDSCSSSFRLKRGTNLSLSVKAASGTRKVSGTLKRVNFGTGPARWQKLSGQTVKVQYRNGKGVWVTAKTVKTTKTGTFSASVKLSKHAWRAVYAGTGTTGARTSASITR</sequence>